<keyword evidence="3" id="KW-1185">Reference proteome</keyword>
<dbReference type="AlphaFoldDB" id="A0A8T2IV24"/>
<dbReference type="EMBL" id="JAACNH010000008">
    <property type="protein sequence ID" value="KAG8434890.1"/>
    <property type="molecule type" value="Genomic_DNA"/>
</dbReference>
<dbReference type="Proteomes" id="UP000812440">
    <property type="component" value="Chromosome 7"/>
</dbReference>
<comment type="caution">
    <text evidence="2">The sequence shown here is derived from an EMBL/GenBank/DDBJ whole genome shotgun (WGS) entry which is preliminary data.</text>
</comment>
<evidence type="ECO:0000256" key="1">
    <source>
        <dbReference type="SAM" id="MobiDB-lite"/>
    </source>
</evidence>
<feature type="region of interest" description="Disordered" evidence="1">
    <location>
        <begin position="1"/>
        <end position="67"/>
    </location>
</feature>
<accession>A0A8T2IV24</accession>
<sequence>MPGGGAAGRPRNGDQAPRGRQRRKEQQLGVRLSQKEGGVSPKKAVPPRAAGGGGAANPGSQDSFMEENMVADKALKREIEEEVVVQEIEPAILIADPSQEKRAVP</sequence>
<reference evidence="2" key="1">
    <citation type="thesis" date="2020" institute="ProQuest LLC" country="789 East Eisenhower Parkway, Ann Arbor, MI, USA">
        <title>Comparative Genomics and Chromosome Evolution.</title>
        <authorList>
            <person name="Mudd A.B."/>
        </authorList>
    </citation>
    <scope>NUCLEOTIDE SEQUENCE</scope>
    <source>
        <strain evidence="2">Female2</strain>
        <tissue evidence="2">Blood</tissue>
    </source>
</reference>
<gene>
    <name evidence="2" type="ORF">GDO86_013014</name>
</gene>
<protein>
    <submittedName>
        <fullName evidence="2">Uncharacterized protein</fullName>
    </submittedName>
</protein>
<name>A0A8T2IV24_9PIPI</name>
<proteinExistence type="predicted"/>
<evidence type="ECO:0000313" key="2">
    <source>
        <dbReference type="EMBL" id="KAG8434890.1"/>
    </source>
</evidence>
<organism evidence="2 3">
    <name type="scientific">Hymenochirus boettgeri</name>
    <name type="common">Congo dwarf clawed frog</name>
    <dbReference type="NCBI Taxonomy" id="247094"/>
    <lineage>
        <taxon>Eukaryota</taxon>
        <taxon>Metazoa</taxon>
        <taxon>Chordata</taxon>
        <taxon>Craniata</taxon>
        <taxon>Vertebrata</taxon>
        <taxon>Euteleostomi</taxon>
        <taxon>Amphibia</taxon>
        <taxon>Batrachia</taxon>
        <taxon>Anura</taxon>
        <taxon>Pipoidea</taxon>
        <taxon>Pipidae</taxon>
        <taxon>Pipinae</taxon>
        <taxon>Hymenochirus</taxon>
    </lineage>
</organism>
<evidence type="ECO:0000313" key="3">
    <source>
        <dbReference type="Proteomes" id="UP000812440"/>
    </source>
</evidence>